<name>A0A091C1Q1_9GAMM</name>
<accession>A0A091C1Q1</accession>
<dbReference type="EMBL" id="AWXU01000017">
    <property type="protein sequence ID" value="KFN50555.1"/>
    <property type="molecule type" value="Genomic_DNA"/>
</dbReference>
<dbReference type="AlphaFoldDB" id="A0A091C1Q1"/>
<organism evidence="2 3">
    <name type="scientific">Arenimonas composti TR7-09 = DSM 18010</name>
    <dbReference type="NCBI Taxonomy" id="1121013"/>
    <lineage>
        <taxon>Bacteria</taxon>
        <taxon>Pseudomonadati</taxon>
        <taxon>Pseudomonadota</taxon>
        <taxon>Gammaproteobacteria</taxon>
        <taxon>Lysobacterales</taxon>
        <taxon>Lysobacteraceae</taxon>
        <taxon>Arenimonas</taxon>
    </lineage>
</organism>
<proteinExistence type="predicted"/>
<gene>
    <name evidence="2" type="ORF">P873_05420</name>
</gene>
<dbReference type="Proteomes" id="UP000029391">
    <property type="component" value="Unassembled WGS sequence"/>
</dbReference>
<evidence type="ECO:0000313" key="3">
    <source>
        <dbReference type="Proteomes" id="UP000029391"/>
    </source>
</evidence>
<sequence>MVNGRIQSRRAATSRQCASGSFCARATATARASASMVADAANSGGTGCRCSCMTESGRDGPSRRLPASGEAGGRTKEQGFAVKARPPSRRGGAWIRRAAPL</sequence>
<feature type="region of interest" description="Disordered" evidence="1">
    <location>
        <begin position="54"/>
        <end position="101"/>
    </location>
</feature>
<comment type="caution">
    <text evidence="2">The sequence shown here is derived from an EMBL/GenBank/DDBJ whole genome shotgun (WGS) entry which is preliminary data.</text>
</comment>
<evidence type="ECO:0000313" key="2">
    <source>
        <dbReference type="EMBL" id="KFN50555.1"/>
    </source>
</evidence>
<protein>
    <submittedName>
        <fullName evidence="2">Uncharacterized protein</fullName>
    </submittedName>
</protein>
<reference evidence="2 3" key="1">
    <citation type="submission" date="2013-09" db="EMBL/GenBank/DDBJ databases">
        <title>Genome sequencing of Arenimonas composti.</title>
        <authorList>
            <person name="Chen F."/>
            <person name="Wang G."/>
        </authorList>
    </citation>
    <scope>NUCLEOTIDE SEQUENCE [LARGE SCALE GENOMIC DNA]</scope>
    <source>
        <strain evidence="2 3">TR7-09</strain>
    </source>
</reference>
<keyword evidence="3" id="KW-1185">Reference proteome</keyword>
<evidence type="ECO:0000256" key="1">
    <source>
        <dbReference type="SAM" id="MobiDB-lite"/>
    </source>
</evidence>